<evidence type="ECO:0000313" key="1">
    <source>
        <dbReference type="EMBL" id="EAQ79697.1"/>
    </source>
</evidence>
<gene>
    <name evidence="1" type="ORF">DSM3645_24350</name>
</gene>
<dbReference type="Proteomes" id="UP000004358">
    <property type="component" value="Unassembled WGS sequence"/>
</dbReference>
<accession>A3ZUW1</accession>
<organism evidence="1 2">
    <name type="scientific">Blastopirellula marina DSM 3645</name>
    <dbReference type="NCBI Taxonomy" id="314230"/>
    <lineage>
        <taxon>Bacteria</taxon>
        <taxon>Pseudomonadati</taxon>
        <taxon>Planctomycetota</taxon>
        <taxon>Planctomycetia</taxon>
        <taxon>Pirellulales</taxon>
        <taxon>Pirellulaceae</taxon>
        <taxon>Blastopirellula</taxon>
    </lineage>
</organism>
<comment type="caution">
    <text evidence="1">The sequence shown here is derived from an EMBL/GenBank/DDBJ whole genome shotgun (WGS) entry which is preliminary data.</text>
</comment>
<proteinExistence type="predicted"/>
<dbReference type="HOGENOM" id="CLU_124899_0_0_0"/>
<protein>
    <submittedName>
        <fullName evidence="1">Uncharacterized protein</fullName>
    </submittedName>
</protein>
<dbReference type="eggNOG" id="ENOG50333R0">
    <property type="taxonomic scope" value="Bacteria"/>
</dbReference>
<sequence length="208" mass="24415">MLEIVISAPQYPIDLKEGSRMFPAKFCVPQDHEYVEYDYGDLFFEQPCGSATRLVIGPSKGEVDLLTELAALSENQSWYILYVLLTPRQGNRESGRYQSTPFDTLEKLSAFMTSFQSYFEGDARHHVWIGSLSNEVLLIYDQHNVIFAYGPIDRFRAILEKHGFREEEFWFPTPHSHSYAPQYDAEEERLMKEFEWQYFPLQPGDEWE</sequence>
<reference evidence="1 2" key="1">
    <citation type="submission" date="2006-02" db="EMBL/GenBank/DDBJ databases">
        <authorList>
            <person name="Amann R."/>
            <person name="Ferriera S."/>
            <person name="Johnson J."/>
            <person name="Kravitz S."/>
            <person name="Halpern A."/>
            <person name="Remington K."/>
            <person name="Beeson K."/>
            <person name="Tran B."/>
            <person name="Rogers Y.-H."/>
            <person name="Friedman R."/>
            <person name="Venter J.C."/>
        </authorList>
    </citation>
    <scope>NUCLEOTIDE SEQUENCE [LARGE SCALE GENOMIC DNA]</scope>
    <source>
        <strain evidence="1 2">DSM 3645</strain>
    </source>
</reference>
<name>A3ZUW1_9BACT</name>
<dbReference type="AlphaFoldDB" id="A3ZUW1"/>
<dbReference type="EMBL" id="AANZ01000013">
    <property type="protein sequence ID" value="EAQ79697.1"/>
    <property type="molecule type" value="Genomic_DNA"/>
</dbReference>
<evidence type="ECO:0000313" key="2">
    <source>
        <dbReference type="Proteomes" id="UP000004358"/>
    </source>
</evidence>